<keyword evidence="1" id="KW-0812">Transmembrane</keyword>
<protein>
    <recommendedName>
        <fullName evidence="3">Heparinase II N-terminal domain-containing protein</fullName>
    </recommendedName>
</protein>
<accession>A0A5J4SGM1</accession>
<dbReference type="Gene3D" id="2.70.98.70">
    <property type="match status" value="1"/>
</dbReference>
<dbReference type="PANTHER" id="PTHR38045:SF1">
    <property type="entry name" value="HEPARINASE II_III-LIKE PROTEIN"/>
    <property type="match status" value="1"/>
</dbReference>
<reference evidence="2" key="1">
    <citation type="submission" date="2019-03" db="EMBL/GenBank/DDBJ databases">
        <title>Single cell metagenomics reveals metabolic interactions within the superorganism composed of flagellate Streblomastix strix and complex community of Bacteroidetes bacteria on its surface.</title>
        <authorList>
            <person name="Treitli S.C."/>
            <person name="Kolisko M."/>
            <person name="Husnik F."/>
            <person name="Keeling P."/>
            <person name="Hampl V."/>
        </authorList>
    </citation>
    <scope>NUCLEOTIDE SEQUENCE</scope>
    <source>
        <strain evidence="2">STM</strain>
    </source>
</reference>
<evidence type="ECO:0000256" key="1">
    <source>
        <dbReference type="SAM" id="Phobius"/>
    </source>
</evidence>
<comment type="caution">
    <text evidence="2">The sequence shown here is derived from an EMBL/GenBank/DDBJ whole genome shotgun (WGS) entry which is preliminary data.</text>
</comment>
<dbReference type="InterPro" id="IPR008929">
    <property type="entry name" value="Chondroitin_lyas"/>
</dbReference>
<keyword evidence="1" id="KW-1133">Transmembrane helix</keyword>
<dbReference type="PANTHER" id="PTHR38045">
    <property type="entry name" value="CHROMOSOME 1, WHOLE GENOME SHOTGUN SEQUENCE"/>
    <property type="match status" value="1"/>
</dbReference>
<dbReference type="Gene3D" id="1.50.10.100">
    <property type="entry name" value="Chondroitin AC/alginate lyase"/>
    <property type="match status" value="1"/>
</dbReference>
<keyword evidence="1" id="KW-0472">Membrane</keyword>
<gene>
    <name evidence="2" type="ORF">EZS27_007139</name>
</gene>
<dbReference type="SUPFAM" id="SSF48230">
    <property type="entry name" value="Chondroitin AC/alginate lyase"/>
    <property type="match status" value="1"/>
</dbReference>
<dbReference type="AlphaFoldDB" id="A0A5J4SGM1"/>
<evidence type="ECO:0008006" key="3">
    <source>
        <dbReference type="Google" id="ProtNLM"/>
    </source>
</evidence>
<proteinExistence type="predicted"/>
<organism evidence="2">
    <name type="scientific">termite gut metagenome</name>
    <dbReference type="NCBI Taxonomy" id="433724"/>
    <lineage>
        <taxon>unclassified sequences</taxon>
        <taxon>metagenomes</taxon>
        <taxon>organismal metagenomes</taxon>
    </lineage>
</organism>
<evidence type="ECO:0000313" key="2">
    <source>
        <dbReference type="EMBL" id="KAA6345286.1"/>
    </source>
</evidence>
<sequence>MSNQKSKTSRRRDKMSVENVICPRRQNPVGVACRYVTRVISLVSFPVLVLTTLFLLFLVNVQAQVKELKDLPPHPRILLMKGEEEQIKANIASDPVWAKIHRLVIDECEYLLTVPELQCMLTGRRMVPAHQAVHRIFFLSYAYRMTGKDKYRLKAEKEMLSFADCSSWNPAHFLDVAEVTMGLAIGYDWLYDTLSETTRERIRNAILTKGFDPSLNTGYAWFLTATHNWNQVCNAGITYGALAIGDEMPEFSKMLINRAISSIPLAMDEYTPDGSYPEGYGYWGYGTTYNVLFLSAIEKAFGTDFGLTGSSFLKTAEFQENMTGPTSLCFNFSDAGSGGGLSPAMFWFASKTKNLSLLWNEKTYINSEESLGKNRILPALLIWGSGIKTGDIQPPKDLVWKGQGKTPVVLMRTSWTDANAVYVGFKGGTASTNHAHMDAGTFVMDAGGVRWASDFGSENYHSLETKGIALWNSA</sequence>
<dbReference type="EMBL" id="SNRY01000177">
    <property type="protein sequence ID" value="KAA6345286.1"/>
    <property type="molecule type" value="Genomic_DNA"/>
</dbReference>
<feature type="transmembrane region" description="Helical" evidence="1">
    <location>
        <begin position="35"/>
        <end position="59"/>
    </location>
</feature>
<name>A0A5J4SGM1_9ZZZZ</name>